<dbReference type="Gene3D" id="3.60.15.10">
    <property type="entry name" value="Ribonuclease Z/Hydroxyacylglutathione hydrolase-like"/>
    <property type="match status" value="1"/>
</dbReference>
<keyword evidence="1" id="KW-0479">Metal-binding</keyword>
<dbReference type="SUPFAM" id="SSF56281">
    <property type="entry name" value="Metallo-hydrolase/oxidoreductase"/>
    <property type="match status" value="1"/>
</dbReference>
<evidence type="ECO:0000259" key="2">
    <source>
        <dbReference type="SMART" id="SM00849"/>
    </source>
</evidence>
<dbReference type="CDD" id="cd07724">
    <property type="entry name" value="POD-like_MBL-fold"/>
    <property type="match status" value="1"/>
</dbReference>
<dbReference type="SMART" id="SM00849">
    <property type="entry name" value="Lactamase_B"/>
    <property type="match status" value="1"/>
</dbReference>
<organism evidence="3 4">
    <name type="scientific">Starkeya nomas</name>
    <dbReference type="NCBI Taxonomy" id="2666134"/>
    <lineage>
        <taxon>Bacteria</taxon>
        <taxon>Pseudomonadati</taxon>
        <taxon>Pseudomonadota</taxon>
        <taxon>Alphaproteobacteria</taxon>
        <taxon>Hyphomicrobiales</taxon>
        <taxon>Xanthobacteraceae</taxon>
        <taxon>Starkeya</taxon>
    </lineage>
</organism>
<dbReference type="InterPro" id="IPR051682">
    <property type="entry name" value="Mito_Persulfide_Diox"/>
</dbReference>
<proteinExistence type="predicted"/>
<keyword evidence="3" id="KW-0378">Hydrolase</keyword>
<dbReference type="AlphaFoldDB" id="A0A5S9NHP5"/>
<dbReference type="PANTHER" id="PTHR43084">
    <property type="entry name" value="PERSULFIDE DIOXYGENASE ETHE1"/>
    <property type="match status" value="1"/>
</dbReference>
<sequence>MTQKPEVTGFFDPRTWSVQYVVADPVTKRCVIVDPVYDFDEKSGQTASHNADRLLEFVRERGYEVEWILDTHPHADHFSAAHYLKRKTGAPTAIGERVKDVQALWKSFYNWPDFPADGSQWDRLFAHGDTFRVGDIDARVMFSPGHTLASITYVIGDAAFVHDTLFMPDSGTARADFPGGSAKVLWTSIQDILSLPDETRIFTGHDYQPGGRAPLWESTVAEQKAQNIHMAHYRTEDDFVAIREARDRTLAMPKLILQSLQINTNGGRLPEPESNGVRNLKIPLDLLNGAAWD</sequence>
<dbReference type="InterPro" id="IPR001279">
    <property type="entry name" value="Metallo-B-lactamas"/>
</dbReference>
<gene>
    <name evidence="3" type="primary">blh_2</name>
    <name evidence="3" type="ORF">STARVERO_01056</name>
</gene>
<dbReference type="InterPro" id="IPR036866">
    <property type="entry name" value="RibonucZ/Hydroxyglut_hydro"/>
</dbReference>
<name>A0A5S9NHP5_9HYPH</name>
<dbReference type="EMBL" id="CACSAS010000001">
    <property type="protein sequence ID" value="CAA0089957.1"/>
    <property type="molecule type" value="Genomic_DNA"/>
</dbReference>
<dbReference type="GO" id="GO:0016787">
    <property type="term" value="F:hydrolase activity"/>
    <property type="evidence" value="ECO:0007669"/>
    <property type="project" value="UniProtKB-KW"/>
</dbReference>
<reference evidence="3 4" key="1">
    <citation type="submission" date="2019-12" db="EMBL/GenBank/DDBJ databases">
        <authorList>
            <person name="Reyes-Prieto M."/>
        </authorList>
    </citation>
    <scope>NUCLEOTIDE SEQUENCE [LARGE SCALE GENOMIC DNA]</scope>
    <source>
        <strain evidence="3">HF14-78462</strain>
    </source>
</reference>
<dbReference type="GO" id="GO:0050313">
    <property type="term" value="F:sulfur dioxygenase activity"/>
    <property type="evidence" value="ECO:0007669"/>
    <property type="project" value="InterPro"/>
</dbReference>
<dbReference type="InterPro" id="IPR044528">
    <property type="entry name" value="POD-like_MBL-fold"/>
</dbReference>
<accession>A0A5S9NHP5</accession>
<dbReference type="RefSeq" id="WP_159598128.1">
    <property type="nucleotide sequence ID" value="NZ_CACSAS010000001.1"/>
</dbReference>
<dbReference type="Proteomes" id="UP000433050">
    <property type="component" value="Unassembled WGS sequence"/>
</dbReference>
<evidence type="ECO:0000313" key="4">
    <source>
        <dbReference type="Proteomes" id="UP000433050"/>
    </source>
</evidence>
<dbReference type="Pfam" id="PF00753">
    <property type="entry name" value="Lactamase_B"/>
    <property type="match status" value="1"/>
</dbReference>
<dbReference type="GO" id="GO:0046872">
    <property type="term" value="F:metal ion binding"/>
    <property type="evidence" value="ECO:0007669"/>
    <property type="project" value="UniProtKB-KW"/>
</dbReference>
<dbReference type="GO" id="GO:0006749">
    <property type="term" value="P:glutathione metabolic process"/>
    <property type="evidence" value="ECO:0007669"/>
    <property type="project" value="InterPro"/>
</dbReference>
<evidence type="ECO:0000256" key="1">
    <source>
        <dbReference type="ARBA" id="ARBA00022723"/>
    </source>
</evidence>
<dbReference type="EC" id="3.-.-.-" evidence="3"/>
<protein>
    <submittedName>
        <fullName evidence="3">Beta-lactamase hydrolase-like protein</fullName>
        <ecNumber evidence="3">3.-.-.-</ecNumber>
    </submittedName>
</protein>
<evidence type="ECO:0000313" key="3">
    <source>
        <dbReference type="EMBL" id="CAA0089957.1"/>
    </source>
</evidence>
<keyword evidence="4" id="KW-1185">Reference proteome</keyword>
<dbReference type="PANTHER" id="PTHR43084:SF1">
    <property type="entry name" value="PERSULFIDE DIOXYGENASE ETHE1, MITOCHONDRIAL"/>
    <property type="match status" value="1"/>
</dbReference>
<feature type="domain" description="Metallo-beta-lactamase" evidence="2">
    <location>
        <begin position="16"/>
        <end position="205"/>
    </location>
</feature>
<dbReference type="GO" id="GO:0070813">
    <property type="term" value="P:hydrogen sulfide metabolic process"/>
    <property type="evidence" value="ECO:0007669"/>
    <property type="project" value="TreeGrafter"/>
</dbReference>